<dbReference type="Proteomes" id="UP000587991">
    <property type="component" value="Unassembled WGS sequence"/>
</dbReference>
<keyword evidence="2" id="KW-1185">Reference proteome</keyword>
<evidence type="ECO:0000313" key="1">
    <source>
        <dbReference type="EMBL" id="NLR74967.1"/>
    </source>
</evidence>
<proteinExistence type="predicted"/>
<dbReference type="SUPFAM" id="SSF52833">
    <property type="entry name" value="Thioredoxin-like"/>
    <property type="match status" value="1"/>
</dbReference>
<organism evidence="1 2">
    <name type="scientific">Leeia aquatica</name>
    <dbReference type="NCBI Taxonomy" id="2725557"/>
    <lineage>
        <taxon>Bacteria</taxon>
        <taxon>Pseudomonadati</taxon>
        <taxon>Pseudomonadota</taxon>
        <taxon>Betaproteobacteria</taxon>
        <taxon>Neisseriales</taxon>
        <taxon>Leeiaceae</taxon>
        <taxon>Leeia</taxon>
    </lineage>
</organism>
<dbReference type="RefSeq" id="WP_168876538.1">
    <property type="nucleotide sequence ID" value="NZ_JABAIM010000001.1"/>
</dbReference>
<accession>A0A847S7G6</accession>
<dbReference type="AlphaFoldDB" id="A0A847S7G6"/>
<reference evidence="1 2" key="1">
    <citation type="submission" date="2020-04" db="EMBL/GenBank/DDBJ databases">
        <title>Draft genome of Leeia sp. IMCC25680.</title>
        <authorList>
            <person name="Song J."/>
            <person name="Cho J.-C."/>
        </authorList>
    </citation>
    <scope>NUCLEOTIDE SEQUENCE [LARGE SCALE GENOMIC DNA]</scope>
    <source>
        <strain evidence="1 2">IMCC25680</strain>
    </source>
</reference>
<dbReference type="InterPro" id="IPR036249">
    <property type="entry name" value="Thioredoxin-like_sf"/>
</dbReference>
<comment type="caution">
    <text evidence="1">The sequence shown here is derived from an EMBL/GenBank/DDBJ whole genome shotgun (WGS) entry which is preliminary data.</text>
</comment>
<gene>
    <name evidence="1" type="ORF">HF682_07330</name>
</gene>
<dbReference type="Gene3D" id="3.40.30.10">
    <property type="entry name" value="Glutaredoxin"/>
    <property type="match status" value="1"/>
</dbReference>
<name>A0A847S7G6_9NEIS</name>
<dbReference type="EMBL" id="JABAIM010000001">
    <property type="protein sequence ID" value="NLR74967.1"/>
    <property type="molecule type" value="Genomic_DNA"/>
</dbReference>
<evidence type="ECO:0000313" key="2">
    <source>
        <dbReference type="Proteomes" id="UP000587991"/>
    </source>
</evidence>
<protein>
    <submittedName>
        <fullName evidence="1">Uncharacterized protein</fullName>
    </submittedName>
</protein>
<sequence length="178" mass="19290">MLALLSAVPIMAATVAYFFFKPTTVRSYGTLMQPVAPARLEGLQTVEGKALTAERFAGKWWLLTVGAAECTAPCLQQVHALRQIRLAQGKDMGRVERVWLATGTAPLASLPAMDREGLLVARGGEALLKQLQPFGAPEHAIFIMDPHGNLVFRYAPDAVPHSVIQEFAKLLKNNQGLG</sequence>